<evidence type="ECO:0000256" key="6">
    <source>
        <dbReference type="ARBA" id="ARBA00022490"/>
    </source>
</evidence>
<evidence type="ECO:0000256" key="9">
    <source>
        <dbReference type="ARBA" id="ARBA00022801"/>
    </source>
</evidence>
<dbReference type="PRINTS" id="PR02086">
    <property type="entry name" value="PUTNUCHARBI1"/>
</dbReference>
<evidence type="ECO:0000313" key="15">
    <source>
        <dbReference type="Proteomes" id="UP000596742"/>
    </source>
</evidence>
<dbReference type="GO" id="GO:0046872">
    <property type="term" value="F:metal ion binding"/>
    <property type="evidence" value="ECO:0007669"/>
    <property type="project" value="UniProtKB-KW"/>
</dbReference>
<evidence type="ECO:0000256" key="1">
    <source>
        <dbReference type="ARBA" id="ARBA00001968"/>
    </source>
</evidence>
<evidence type="ECO:0000313" key="14">
    <source>
        <dbReference type="EMBL" id="VDH92371.1"/>
    </source>
</evidence>
<accession>A0A8B6BKU9</accession>
<dbReference type="InterPro" id="IPR026103">
    <property type="entry name" value="HARBI1_animal"/>
</dbReference>
<feature type="domain" description="DDE Tnp4" evidence="13">
    <location>
        <begin position="163"/>
        <end position="315"/>
    </location>
</feature>
<reference evidence="14" key="1">
    <citation type="submission" date="2018-11" db="EMBL/GenBank/DDBJ databases">
        <authorList>
            <person name="Alioto T."/>
            <person name="Alioto T."/>
        </authorList>
    </citation>
    <scope>NUCLEOTIDE SEQUENCE</scope>
</reference>
<evidence type="ECO:0000256" key="5">
    <source>
        <dbReference type="ARBA" id="ARBA00015519"/>
    </source>
</evidence>
<comment type="caution">
    <text evidence="14">The sequence shown here is derived from an EMBL/GenBank/DDBJ whole genome shotgun (WGS) entry which is preliminary data.</text>
</comment>
<sequence>MIIIKVTTSRERKNMAVVYMHIRQRAENVRRNRVFRDRNNPLDCMDDDQIVRRYRLSRPLILELCRMFENDLARPTARSRAFPVSFQIMVALRFYATGSFQMVNADVHNISRPSVSKITSDVTSCLKRVCRNYIKMPTDQAGLHNIMRGFYEKTNFPNVVGAIDGTHIRIKSPAEDGHRYVNRKNYHSINVQAVCDSSMKFLNYVAKYPGATHDSFILTNSNIYELFDSREIGIGWLLGDSGYPLRPWLMTPMLNASTEAEERYNRGHMRARCVVERSFGLLKARFRCIDNSAGTLLYGATKSCDITVGVAVLHNMCINHGIPLPPDENHCDRGHIARQQYVCHLNDGATVRRRLINGRFSQ</sequence>
<dbReference type="AlphaFoldDB" id="A0A8B6BKU9"/>
<dbReference type="GO" id="GO:0004518">
    <property type="term" value="F:nuclease activity"/>
    <property type="evidence" value="ECO:0007669"/>
    <property type="project" value="UniProtKB-KW"/>
</dbReference>
<dbReference type="PANTHER" id="PTHR22930">
    <property type="match status" value="1"/>
</dbReference>
<dbReference type="InterPro" id="IPR027806">
    <property type="entry name" value="HARBI1_dom"/>
</dbReference>
<proteinExistence type="inferred from homology"/>
<evidence type="ECO:0000256" key="7">
    <source>
        <dbReference type="ARBA" id="ARBA00022722"/>
    </source>
</evidence>
<comment type="cofactor">
    <cofactor evidence="1">
        <name>a divalent metal cation</name>
        <dbReference type="ChEBI" id="CHEBI:60240"/>
    </cofactor>
</comment>
<keyword evidence="15" id="KW-1185">Reference proteome</keyword>
<keyword evidence="9" id="KW-0378">Hydrolase</keyword>
<evidence type="ECO:0000256" key="12">
    <source>
        <dbReference type="ARBA" id="ARBA00045850"/>
    </source>
</evidence>
<dbReference type="GO" id="GO:0005634">
    <property type="term" value="C:nucleus"/>
    <property type="evidence" value="ECO:0007669"/>
    <property type="project" value="UniProtKB-SubCell"/>
</dbReference>
<evidence type="ECO:0000256" key="4">
    <source>
        <dbReference type="ARBA" id="ARBA00006958"/>
    </source>
</evidence>
<dbReference type="EMBL" id="UYJE01000339">
    <property type="protein sequence ID" value="VDH92371.1"/>
    <property type="molecule type" value="Genomic_DNA"/>
</dbReference>
<protein>
    <recommendedName>
        <fullName evidence="5">Putative nuclease HARBI1</fullName>
    </recommendedName>
    <alternativeName>
        <fullName evidence="11">Harbinger transposase-derived nuclease</fullName>
    </alternativeName>
</protein>
<dbReference type="PANTHER" id="PTHR22930:SF85">
    <property type="entry name" value="GH03217P-RELATED"/>
    <property type="match status" value="1"/>
</dbReference>
<dbReference type="Proteomes" id="UP000596742">
    <property type="component" value="Unassembled WGS sequence"/>
</dbReference>
<evidence type="ECO:0000256" key="3">
    <source>
        <dbReference type="ARBA" id="ARBA00004496"/>
    </source>
</evidence>
<organism evidence="14 15">
    <name type="scientific">Mytilus galloprovincialis</name>
    <name type="common">Mediterranean mussel</name>
    <dbReference type="NCBI Taxonomy" id="29158"/>
    <lineage>
        <taxon>Eukaryota</taxon>
        <taxon>Metazoa</taxon>
        <taxon>Spiralia</taxon>
        <taxon>Lophotrochozoa</taxon>
        <taxon>Mollusca</taxon>
        <taxon>Bivalvia</taxon>
        <taxon>Autobranchia</taxon>
        <taxon>Pteriomorphia</taxon>
        <taxon>Mytilida</taxon>
        <taxon>Mytiloidea</taxon>
        <taxon>Mytilidae</taxon>
        <taxon>Mytilinae</taxon>
        <taxon>Mytilus</taxon>
    </lineage>
</organism>
<name>A0A8B6BKU9_MYTGA</name>
<keyword evidence="8" id="KW-0479">Metal-binding</keyword>
<evidence type="ECO:0000256" key="10">
    <source>
        <dbReference type="ARBA" id="ARBA00023242"/>
    </source>
</evidence>
<keyword evidence="7" id="KW-0540">Nuclease</keyword>
<comment type="similarity">
    <text evidence="4">Belongs to the HARBI1 family.</text>
</comment>
<dbReference type="InterPro" id="IPR045249">
    <property type="entry name" value="HARBI1-like"/>
</dbReference>
<evidence type="ECO:0000259" key="13">
    <source>
        <dbReference type="Pfam" id="PF13359"/>
    </source>
</evidence>
<evidence type="ECO:0000256" key="2">
    <source>
        <dbReference type="ARBA" id="ARBA00004123"/>
    </source>
</evidence>
<dbReference type="OrthoDB" id="6054135at2759"/>
<keyword evidence="6" id="KW-0963">Cytoplasm</keyword>
<comment type="function">
    <text evidence="12">Transposase-derived protein that may have nuclease activity. Does not have transposase activity.</text>
</comment>
<evidence type="ECO:0000256" key="11">
    <source>
        <dbReference type="ARBA" id="ARBA00030126"/>
    </source>
</evidence>
<dbReference type="GO" id="GO:0005737">
    <property type="term" value="C:cytoplasm"/>
    <property type="evidence" value="ECO:0007669"/>
    <property type="project" value="UniProtKB-SubCell"/>
</dbReference>
<keyword evidence="10" id="KW-0539">Nucleus</keyword>
<comment type="subcellular location">
    <subcellularLocation>
        <location evidence="3">Cytoplasm</location>
    </subcellularLocation>
    <subcellularLocation>
        <location evidence="2">Nucleus</location>
    </subcellularLocation>
</comment>
<evidence type="ECO:0000256" key="8">
    <source>
        <dbReference type="ARBA" id="ARBA00022723"/>
    </source>
</evidence>
<dbReference type="GO" id="GO:0016787">
    <property type="term" value="F:hydrolase activity"/>
    <property type="evidence" value="ECO:0007669"/>
    <property type="project" value="UniProtKB-KW"/>
</dbReference>
<dbReference type="Pfam" id="PF13359">
    <property type="entry name" value="DDE_Tnp_4"/>
    <property type="match status" value="1"/>
</dbReference>
<gene>
    <name evidence="14" type="ORF">MGAL_10B073287</name>
</gene>